<sequence length="129" mass="15128">MEYLKGVVLAKASSSAGWKEMLKLRDKARKHILWKVRDDMSINVWYDNWCPISPICDIVTTREIYEAGLNINTTMNELVNKYEGTWPEGWSNEYLILNQSDILRTHDGTRDKAIWLDMKGKENMFSVRQ</sequence>
<protein>
    <recommendedName>
        <fullName evidence="2">RNA-directed DNA polymerase, eukaryota, reverse transcriptase zinc-binding domain protein</fullName>
    </recommendedName>
</protein>
<evidence type="ECO:0000313" key="1">
    <source>
        <dbReference type="EMBL" id="GFC77098.1"/>
    </source>
</evidence>
<accession>A0A699QUW5</accession>
<proteinExistence type="predicted"/>
<dbReference type="AlphaFoldDB" id="A0A699QUW5"/>
<feature type="non-terminal residue" evidence="1">
    <location>
        <position position="129"/>
    </location>
</feature>
<reference evidence="1" key="1">
    <citation type="journal article" date="2019" name="Sci. Rep.">
        <title>Draft genome of Tanacetum cinerariifolium, the natural source of mosquito coil.</title>
        <authorList>
            <person name="Yamashiro T."/>
            <person name="Shiraishi A."/>
            <person name="Satake H."/>
            <person name="Nakayama K."/>
        </authorList>
    </citation>
    <scope>NUCLEOTIDE SEQUENCE</scope>
</reference>
<dbReference type="EMBL" id="BKCJ011059527">
    <property type="protein sequence ID" value="GFC77098.1"/>
    <property type="molecule type" value="Genomic_DNA"/>
</dbReference>
<evidence type="ECO:0008006" key="2">
    <source>
        <dbReference type="Google" id="ProtNLM"/>
    </source>
</evidence>
<comment type="caution">
    <text evidence="1">The sequence shown here is derived from an EMBL/GenBank/DDBJ whole genome shotgun (WGS) entry which is preliminary data.</text>
</comment>
<organism evidence="1">
    <name type="scientific">Tanacetum cinerariifolium</name>
    <name type="common">Dalmatian daisy</name>
    <name type="synonym">Chrysanthemum cinerariifolium</name>
    <dbReference type="NCBI Taxonomy" id="118510"/>
    <lineage>
        <taxon>Eukaryota</taxon>
        <taxon>Viridiplantae</taxon>
        <taxon>Streptophyta</taxon>
        <taxon>Embryophyta</taxon>
        <taxon>Tracheophyta</taxon>
        <taxon>Spermatophyta</taxon>
        <taxon>Magnoliopsida</taxon>
        <taxon>eudicotyledons</taxon>
        <taxon>Gunneridae</taxon>
        <taxon>Pentapetalae</taxon>
        <taxon>asterids</taxon>
        <taxon>campanulids</taxon>
        <taxon>Asterales</taxon>
        <taxon>Asteraceae</taxon>
        <taxon>Asteroideae</taxon>
        <taxon>Anthemideae</taxon>
        <taxon>Anthemidinae</taxon>
        <taxon>Tanacetum</taxon>
    </lineage>
</organism>
<gene>
    <name evidence="1" type="ORF">Tci_849068</name>
</gene>
<name>A0A699QUW5_TANCI</name>